<proteinExistence type="predicted"/>
<evidence type="ECO:0000256" key="1">
    <source>
        <dbReference type="ARBA" id="ARBA00022679"/>
    </source>
</evidence>
<evidence type="ECO:0000256" key="3">
    <source>
        <dbReference type="SAM" id="MobiDB-lite"/>
    </source>
</evidence>
<evidence type="ECO:0000256" key="2">
    <source>
        <dbReference type="ARBA" id="ARBA00023315"/>
    </source>
</evidence>
<dbReference type="GO" id="GO:0016747">
    <property type="term" value="F:acyltransferase activity, transferring groups other than amino-acyl groups"/>
    <property type="evidence" value="ECO:0007669"/>
    <property type="project" value="InterPro"/>
</dbReference>
<keyword evidence="6" id="KW-1185">Reference proteome</keyword>
<gene>
    <name evidence="5" type="ORF">D3273_01995</name>
</gene>
<evidence type="ECO:0000313" key="6">
    <source>
        <dbReference type="Proteomes" id="UP000290759"/>
    </source>
</evidence>
<dbReference type="CDD" id="cd04301">
    <property type="entry name" value="NAT_SF"/>
    <property type="match status" value="1"/>
</dbReference>
<reference evidence="5 6" key="2">
    <citation type="submission" date="2019-02" db="EMBL/GenBank/DDBJ databases">
        <title>'Lichenibacterium ramalinii' gen. nov. sp. nov., 'Lichenibacterium minor' gen. nov. sp. nov.</title>
        <authorList>
            <person name="Pankratov T."/>
        </authorList>
    </citation>
    <scope>NUCLEOTIDE SEQUENCE [LARGE SCALE GENOMIC DNA]</scope>
    <source>
        <strain evidence="5 6">RmlP026</strain>
    </source>
</reference>
<organism evidence="5 6">
    <name type="scientific">Lichenibacterium minor</name>
    <dbReference type="NCBI Taxonomy" id="2316528"/>
    <lineage>
        <taxon>Bacteria</taxon>
        <taxon>Pseudomonadati</taxon>
        <taxon>Pseudomonadota</taxon>
        <taxon>Alphaproteobacteria</taxon>
        <taxon>Hyphomicrobiales</taxon>
        <taxon>Lichenihabitantaceae</taxon>
        <taxon>Lichenibacterium</taxon>
    </lineage>
</organism>
<dbReference type="SUPFAM" id="SSF55729">
    <property type="entry name" value="Acyl-CoA N-acyltransferases (Nat)"/>
    <property type="match status" value="1"/>
</dbReference>
<sequence>MASCSRCPSTPRRGPRFHRGPAAAAGPRERWRCWRHGAAHAKGRRMTADPTLRTLRPDDAEACAALVRSAFSAQDVVTDPPSSALRETGDSLRAWIAAGGGVGIAAGDRLLALLLWAERDGGLYCGRLAVDPAARGRGFARALVAEAEREARRRSLPRLHVRVRLQLAGNLALFASLGFREIARDVHAGYPEPTLAVLEKRLDG</sequence>
<dbReference type="Gene3D" id="3.40.630.30">
    <property type="match status" value="1"/>
</dbReference>
<dbReference type="Proteomes" id="UP000290759">
    <property type="component" value="Unassembled WGS sequence"/>
</dbReference>
<dbReference type="OrthoDB" id="9789603at2"/>
<reference evidence="5 6" key="1">
    <citation type="submission" date="2018-12" db="EMBL/GenBank/DDBJ databases">
        <authorList>
            <person name="Grouzdev D.S."/>
            <person name="Krutkina M.S."/>
        </authorList>
    </citation>
    <scope>NUCLEOTIDE SEQUENCE [LARGE SCALE GENOMIC DNA]</scope>
    <source>
        <strain evidence="5 6">RmlP026</strain>
    </source>
</reference>
<dbReference type="InterPro" id="IPR050832">
    <property type="entry name" value="Bact_Acetyltransf"/>
</dbReference>
<name>A0A4Q2UG02_9HYPH</name>
<accession>A0A4Q2UG02</accession>
<dbReference type="PANTHER" id="PTHR43877">
    <property type="entry name" value="AMINOALKYLPHOSPHONATE N-ACETYLTRANSFERASE-RELATED-RELATED"/>
    <property type="match status" value="1"/>
</dbReference>
<evidence type="ECO:0000259" key="4">
    <source>
        <dbReference type="PROSITE" id="PS51186"/>
    </source>
</evidence>
<dbReference type="Pfam" id="PF00583">
    <property type="entry name" value="Acetyltransf_1"/>
    <property type="match status" value="1"/>
</dbReference>
<dbReference type="InterPro" id="IPR016181">
    <property type="entry name" value="Acyl_CoA_acyltransferase"/>
</dbReference>
<feature type="region of interest" description="Disordered" evidence="3">
    <location>
        <begin position="1"/>
        <end position="24"/>
    </location>
</feature>
<feature type="domain" description="N-acetyltransferase" evidence="4">
    <location>
        <begin position="50"/>
        <end position="203"/>
    </location>
</feature>
<dbReference type="AlphaFoldDB" id="A0A4Q2UG02"/>
<keyword evidence="1 5" id="KW-0808">Transferase</keyword>
<comment type="caution">
    <text evidence="5">The sequence shown here is derived from an EMBL/GenBank/DDBJ whole genome shotgun (WGS) entry which is preliminary data.</text>
</comment>
<evidence type="ECO:0000313" key="5">
    <source>
        <dbReference type="EMBL" id="RYC34046.1"/>
    </source>
</evidence>
<dbReference type="InterPro" id="IPR000182">
    <property type="entry name" value="GNAT_dom"/>
</dbReference>
<dbReference type="EMBL" id="QYBB01000001">
    <property type="protein sequence ID" value="RYC34046.1"/>
    <property type="molecule type" value="Genomic_DNA"/>
</dbReference>
<protein>
    <submittedName>
        <fullName evidence="5">N-acetyltransferase</fullName>
    </submittedName>
</protein>
<dbReference type="PROSITE" id="PS51186">
    <property type="entry name" value="GNAT"/>
    <property type="match status" value="1"/>
</dbReference>
<keyword evidence="2" id="KW-0012">Acyltransferase</keyword>